<organism evidence="2 3">
    <name type="scientific">Elaeophora elaphi</name>
    <dbReference type="NCBI Taxonomy" id="1147741"/>
    <lineage>
        <taxon>Eukaryota</taxon>
        <taxon>Metazoa</taxon>
        <taxon>Ecdysozoa</taxon>
        <taxon>Nematoda</taxon>
        <taxon>Chromadorea</taxon>
        <taxon>Rhabditida</taxon>
        <taxon>Spirurina</taxon>
        <taxon>Spiruromorpha</taxon>
        <taxon>Filarioidea</taxon>
        <taxon>Onchocercidae</taxon>
        <taxon>Elaeophora</taxon>
    </lineage>
</organism>
<name>A0A0R3RL07_9BILA</name>
<dbReference type="AlphaFoldDB" id="A0A0R3RL07"/>
<proteinExistence type="predicted"/>
<evidence type="ECO:0000256" key="1">
    <source>
        <dbReference type="SAM" id="MobiDB-lite"/>
    </source>
</evidence>
<evidence type="ECO:0000313" key="2">
    <source>
        <dbReference type="Proteomes" id="UP000050640"/>
    </source>
</evidence>
<dbReference type="Proteomes" id="UP000050640">
    <property type="component" value="Unplaced"/>
</dbReference>
<accession>A0A0R3RL07</accession>
<sequence>MRKRRTRVLHPLICTLKYMNFDIFIAQYATFDEEIQNRPGQVKTNEQQLSLSNNLYGKRVNYATMPLMGGMYGKRMIVPLHGGMYGKRRLLLPSSVHYSKRALIPEIIQNNEFAKFALSSYYDMSGNLGRNSYQKRQRQHLSGNDDKTNCIPPSTPTKDKRGIDCCKLPPEPFPHKTIYEEFCDPVYFGVMANGPDGRFCRLSSIQKKQSTDCDIGWTKFYEGFNQFCYKAFSITSSKDAIDISSKKDGDPCEKQRKTARLVRVPNPSINIDNESVGSGHFSVKILNGAQNLSCTVQDANTYYYYIGLNRFIFTWKLKVTGLVDHFGAYLIRLFSFNFDPSIVFDFIVIGNINPNTR</sequence>
<keyword evidence="2" id="KW-1185">Reference proteome</keyword>
<evidence type="ECO:0000313" key="3">
    <source>
        <dbReference type="WBParaSite" id="EEL_0000216601-mRNA-1"/>
    </source>
</evidence>
<reference evidence="3" key="1">
    <citation type="submission" date="2017-02" db="UniProtKB">
        <authorList>
            <consortium name="WormBaseParasite"/>
        </authorList>
    </citation>
    <scope>IDENTIFICATION</scope>
</reference>
<protein>
    <submittedName>
        <fullName evidence="3">CPW_WPC domain-containing protein</fullName>
    </submittedName>
</protein>
<dbReference type="WBParaSite" id="EEL_0000216601-mRNA-1">
    <property type="protein sequence ID" value="EEL_0000216601-mRNA-1"/>
    <property type="gene ID" value="EEL_0000216601"/>
</dbReference>
<feature type="region of interest" description="Disordered" evidence="1">
    <location>
        <begin position="133"/>
        <end position="154"/>
    </location>
</feature>